<sequence length="102" mass="10230">MNPVVLGLVGGTAFGIIAVLLMLPLSFPDKRTALIAAFCSRFSIGLLIPVCNLPLPPVAAGVVVGALISLSDAVVTKAYVPIMVTGALGGGILGWVAGRFAA</sequence>
<evidence type="ECO:0000313" key="2">
    <source>
        <dbReference type="EMBL" id="QDA56524.1"/>
    </source>
</evidence>
<dbReference type="EMBL" id="CP040871">
    <property type="protein sequence ID" value="QDA56524.1"/>
    <property type="molecule type" value="Genomic_DNA"/>
</dbReference>
<feature type="transmembrane region" description="Helical" evidence="1">
    <location>
        <begin position="80"/>
        <end position="98"/>
    </location>
</feature>
<keyword evidence="3" id="KW-1185">Reference proteome</keyword>
<keyword evidence="1" id="KW-0472">Membrane</keyword>
<keyword evidence="1" id="KW-1133">Transmembrane helix</keyword>
<feature type="transmembrane region" description="Helical" evidence="1">
    <location>
        <begin position="46"/>
        <end position="68"/>
    </location>
</feature>
<dbReference type="KEGG" id="thes:FHQ07_03940"/>
<accession>A0A5B7ZMK5</accession>
<proteinExistence type="predicted"/>
<organism evidence="2 3">
    <name type="scientific">Thermomonas aquatica</name>
    <dbReference type="NCBI Taxonomy" id="2202149"/>
    <lineage>
        <taxon>Bacteria</taxon>
        <taxon>Pseudomonadati</taxon>
        <taxon>Pseudomonadota</taxon>
        <taxon>Gammaproteobacteria</taxon>
        <taxon>Lysobacterales</taxon>
        <taxon>Lysobacteraceae</taxon>
        <taxon>Thermomonas</taxon>
    </lineage>
</organism>
<dbReference type="OrthoDB" id="9812308at2"/>
<reference evidence="2 3" key="1">
    <citation type="submission" date="2019-06" db="EMBL/GenBank/DDBJ databases">
        <title>Thermomonas aquatica sp. nov., isolated from an industrial wastewater treatment plant.</title>
        <authorList>
            <person name="Jeon J.H."/>
            <person name="Park D.-S."/>
        </authorList>
    </citation>
    <scope>NUCLEOTIDE SEQUENCE [LARGE SCALE GENOMIC DNA]</scope>
    <source>
        <strain evidence="2 3">SY21</strain>
    </source>
</reference>
<gene>
    <name evidence="2" type="ORF">FHQ07_03940</name>
</gene>
<feature type="transmembrane region" description="Helical" evidence="1">
    <location>
        <begin position="6"/>
        <end position="25"/>
    </location>
</feature>
<protein>
    <submittedName>
        <fullName evidence="2">Uncharacterized protein</fullName>
    </submittedName>
</protein>
<dbReference type="Proteomes" id="UP000308149">
    <property type="component" value="Chromosome"/>
</dbReference>
<name>A0A5B7ZMK5_9GAMM</name>
<evidence type="ECO:0000256" key="1">
    <source>
        <dbReference type="SAM" id="Phobius"/>
    </source>
</evidence>
<keyword evidence="1" id="KW-0812">Transmembrane</keyword>
<evidence type="ECO:0000313" key="3">
    <source>
        <dbReference type="Proteomes" id="UP000308149"/>
    </source>
</evidence>
<dbReference type="AlphaFoldDB" id="A0A5B7ZMK5"/>
<dbReference type="RefSeq" id="WP_139715464.1">
    <property type="nucleotide sequence ID" value="NZ_CP040871.1"/>
</dbReference>